<protein>
    <submittedName>
        <fullName evidence="2">Oxidoreductase-like domain-containing protein</fullName>
    </submittedName>
</protein>
<evidence type="ECO:0000259" key="1">
    <source>
        <dbReference type="Pfam" id="PF09791"/>
    </source>
</evidence>
<dbReference type="Gramene" id="mRNA:HanXRQr2_Chr09g0393101">
    <property type="protein sequence ID" value="CDS:HanXRQr2_Chr09g0393101.1"/>
    <property type="gene ID" value="HanXRQr2_Chr09g0393101"/>
</dbReference>
<sequence length="177" mass="20406">MKFRITIVNGYEVSDNYCKLSKVEGKRWKFAYYSSSSSIGVFDELPPPVFMEASTTLYPPFQHRWLHTSPPIHHESGMRFHNLQRITTALHPPHRYPIQFPLTNTNHLKSNSNLNCTMNDISADNLKGTKETQKSPEIPPPPEKPLPGDCCGSGCVRCVWDVYFEELAEYNKLYKRE</sequence>
<evidence type="ECO:0000313" key="2">
    <source>
        <dbReference type="EMBL" id="KAF5791302.1"/>
    </source>
</evidence>
<name>A0A9K3N8P7_HELAN</name>
<gene>
    <name evidence="2" type="ORF">HanXRQr2_Chr09g0393101</name>
</gene>
<feature type="domain" description="Oxidoreductase-like" evidence="1">
    <location>
        <begin position="138"/>
        <end position="173"/>
    </location>
</feature>
<keyword evidence="3" id="KW-1185">Reference proteome</keyword>
<dbReference type="Pfam" id="PF09791">
    <property type="entry name" value="Oxidored-like"/>
    <property type="match status" value="1"/>
</dbReference>
<dbReference type="InterPro" id="IPR039251">
    <property type="entry name" value="OXLD1"/>
</dbReference>
<dbReference type="InterPro" id="IPR019180">
    <property type="entry name" value="Oxidoreductase-like_N"/>
</dbReference>
<dbReference type="PANTHER" id="PTHR21193:SF3">
    <property type="entry name" value="OXIDOREDUCTASE-LIKE DOMAIN-CONTAINING PROTEIN 1"/>
    <property type="match status" value="1"/>
</dbReference>
<proteinExistence type="predicted"/>
<comment type="caution">
    <text evidence="2">The sequence shown here is derived from an EMBL/GenBank/DDBJ whole genome shotgun (WGS) entry which is preliminary data.</text>
</comment>
<dbReference type="EMBL" id="MNCJ02000324">
    <property type="protein sequence ID" value="KAF5791302.1"/>
    <property type="molecule type" value="Genomic_DNA"/>
</dbReference>
<accession>A0A9K3N8P7</accession>
<dbReference type="PANTHER" id="PTHR21193">
    <property type="entry name" value="OXIDOREDUCTASE-LIKE DOMAIN-CONTAINING PROTEIN 1"/>
    <property type="match status" value="1"/>
</dbReference>
<dbReference type="AlphaFoldDB" id="A0A9K3N8P7"/>
<organism evidence="2 3">
    <name type="scientific">Helianthus annuus</name>
    <name type="common">Common sunflower</name>
    <dbReference type="NCBI Taxonomy" id="4232"/>
    <lineage>
        <taxon>Eukaryota</taxon>
        <taxon>Viridiplantae</taxon>
        <taxon>Streptophyta</taxon>
        <taxon>Embryophyta</taxon>
        <taxon>Tracheophyta</taxon>
        <taxon>Spermatophyta</taxon>
        <taxon>Magnoliopsida</taxon>
        <taxon>eudicotyledons</taxon>
        <taxon>Gunneridae</taxon>
        <taxon>Pentapetalae</taxon>
        <taxon>asterids</taxon>
        <taxon>campanulids</taxon>
        <taxon>Asterales</taxon>
        <taxon>Asteraceae</taxon>
        <taxon>Asteroideae</taxon>
        <taxon>Heliantheae alliance</taxon>
        <taxon>Heliantheae</taxon>
        <taxon>Helianthus</taxon>
    </lineage>
</organism>
<reference evidence="2" key="2">
    <citation type="submission" date="2020-06" db="EMBL/GenBank/DDBJ databases">
        <title>Helianthus annuus Genome sequencing and assembly Release 2.</title>
        <authorList>
            <person name="Gouzy J."/>
            <person name="Langlade N."/>
            <person name="Munos S."/>
        </authorList>
    </citation>
    <scope>NUCLEOTIDE SEQUENCE</scope>
    <source>
        <tissue evidence="2">Leaves</tissue>
    </source>
</reference>
<evidence type="ECO:0000313" key="3">
    <source>
        <dbReference type="Proteomes" id="UP000215914"/>
    </source>
</evidence>
<dbReference type="Proteomes" id="UP000215914">
    <property type="component" value="Unassembled WGS sequence"/>
</dbReference>
<reference evidence="2" key="1">
    <citation type="journal article" date="2017" name="Nature">
        <title>The sunflower genome provides insights into oil metabolism, flowering and Asterid evolution.</title>
        <authorList>
            <person name="Badouin H."/>
            <person name="Gouzy J."/>
            <person name="Grassa C.J."/>
            <person name="Murat F."/>
            <person name="Staton S.E."/>
            <person name="Cottret L."/>
            <person name="Lelandais-Briere C."/>
            <person name="Owens G.L."/>
            <person name="Carrere S."/>
            <person name="Mayjonade B."/>
            <person name="Legrand L."/>
            <person name="Gill N."/>
            <person name="Kane N.C."/>
            <person name="Bowers J.E."/>
            <person name="Hubner S."/>
            <person name="Bellec A."/>
            <person name="Berard A."/>
            <person name="Berges H."/>
            <person name="Blanchet N."/>
            <person name="Boniface M.C."/>
            <person name="Brunel D."/>
            <person name="Catrice O."/>
            <person name="Chaidir N."/>
            <person name="Claudel C."/>
            <person name="Donnadieu C."/>
            <person name="Faraut T."/>
            <person name="Fievet G."/>
            <person name="Helmstetter N."/>
            <person name="King M."/>
            <person name="Knapp S.J."/>
            <person name="Lai Z."/>
            <person name="Le Paslier M.C."/>
            <person name="Lippi Y."/>
            <person name="Lorenzon L."/>
            <person name="Mandel J.R."/>
            <person name="Marage G."/>
            <person name="Marchand G."/>
            <person name="Marquand E."/>
            <person name="Bret-Mestries E."/>
            <person name="Morien E."/>
            <person name="Nambeesan S."/>
            <person name="Nguyen T."/>
            <person name="Pegot-Espagnet P."/>
            <person name="Pouilly N."/>
            <person name="Raftis F."/>
            <person name="Sallet E."/>
            <person name="Schiex T."/>
            <person name="Thomas J."/>
            <person name="Vandecasteele C."/>
            <person name="Vares D."/>
            <person name="Vear F."/>
            <person name="Vautrin S."/>
            <person name="Crespi M."/>
            <person name="Mangin B."/>
            <person name="Burke J.M."/>
            <person name="Salse J."/>
            <person name="Munos S."/>
            <person name="Vincourt P."/>
            <person name="Rieseberg L.H."/>
            <person name="Langlade N.B."/>
        </authorList>
    </citation>
    <scope>NUCLEOTIDE SEQUENCE</scope>
    <source>
        <tissue evidence="2">Leaves</tissue>
    </source>
</reference>